<accession>A0A7T3ETW6</accession>
<protein>
    <submittedName>
        <fullName evidence="1">Uncharacterized protein</fullName>
    </submittedName>
</protein>
<keyword evidence="2" id="KW-1185">Reference proteome</keyword>
<gene>
    <name evidence="1" type="ORF">I6G28_05465</name>
</gene>
<proteinExistence type="predicted"/>
<dbReference type="AlphaFoldDB" id="A0A7T3ETW6"/>
<reference evidence="1 2" key="1">
    <citation type="submission" date="2020-12" db="EMBL/GenBank/DDBJ databases">
        <title>FDA dAtabase for Regulatory Grade micrObial Sequences (FDA-ARGOS): Supporting development and validation of Infectious Disease Dx tests.</title>
        <authorList>
            <person name="Sproer C."/>
            <person name="Gronow S."/>
            <person name="Severitt S."/>
            <person name="Schroder I."/>
            <person name="Tallon L."/>
            <person name="Sadzewicz L."/>
            <person name="Zhao X."/>
            <person name="Boylan J."/>
            <person name="Ott S."/>
            <person name="Bowen H."/>
            <person name="Vavikolanu K."/>
            <person name="Mehta A."/>
            <person name="Aluvathingal J."/>
            <person name="Nadendla S."/>
            <person name="Lowell S."/>
            <person name="Myers T."/>
            <person name="Yan Y."/>
            <person name="Sichtig H."/>
        </authorList>
    </citation>
    <scope>NUCLEOTIDE SEQUENCE [LARGE SCALE GENOMIC DNA]</scope>
    <source>
        <strain evidence="1 2">FDAARGOS_871</strain>
    </source>
</reference>
<name>A0A7T3ETW6_NEICI</name>
<sequence>MKDNWCKPLKFRGKLISGGAARNVRISQSGGMEEILQAVAREAAENAFNRANEIQKEKPRKLRMVK</sequence>
<organism evidence="1 2">
    <name type="scientific">Neisseria cinerea</name>
    <dbReference type="NCBI Taxonomy" id="483"/>
    <lineage>
        <taxon>Bacteria</taxon>
        <taxon>Pseudomonadati</taxon>
        <taxon>Pseudomonadota</taxon>
        <taxon>Betaproteobacteria</taxon>
        <taxon>Neisseriales</taxon>
        <taxon>Neisseriaceae</taxon>
        <taxon>Neisseria</taxon>
    </lineage>
</organism>
<dbReference type="Proteomes" id="UP000594865">
    <property type="component" value="Chromosome"/>
</dbReference>
<dbReference type="RefSeq" id="WP_108043889.1">
    <property type="nucleotide sequence ID" value="NZ_CP065726.1"/>
</dbReference>
<dbReference type="GeneID" id="84020980"/>
<dbReference type="EMBL" id="CP065726">
    <property type="protein sequence ID" value="QPT37394.1"/>
    <property type="molecule type" value="Genomic_DNA"/>
</dbReference>
<evidence type="ECO:0000313" key="1">
    <source>
        <dbReference type="EMBL" id="QPT37394.1"/>
    </source>
</evidence>
<evidence type="ECO:0000313" key="2">
    <source>
        <dbReference type="Proteomes" id="UP000594865"/>
    </source>
</evidence>